<evidence type="ECO:0000313" key="2">
    <source>
        <dbReference type="Proteomes" id="UP000754883"/>
    </source>
</evidence>
<keyword evidence="2" id="KW-1185">Reference proteome</keyword>
<reference evidence="1" key="1">
    <citation type="submission" date="2021-10" db="EMBL/GenBank/DDBJ databases">
        <authorList>
            <person name="Piombo E."/>
        </authorList>
    </citation>
    <scope>NUCLEOTIDE SEQUENCE</scope>
</reference>
<proteinExistence type="predicted"/>
<protein>
    <recommendedName>
        <fullName evidence="3">F-box domain-containing protein</fullName>
    </recommendedName>
</protein>
<dbReference type="EMBL" id="CABFNO020001496">
    <property type="protein sequence ID" value="CAG9992787.1"/>
    <property type="molecule type" value="Genomic_DNA"/>
</dbReference>
<sequence>MDPFQELPVEIQLNILVSTDDLDLCSSLSRASPAIFKVYSNHLEYIERKHNESMLINDHSLIQDFMAVILFPEADVTKCKPEERVTAVEKHLQAWGAKELPNPFLQRYNHEGRRSLVALFGRISLYVEDYLLKANGARARRSYRRFPSWAHPDFSQGFSQRHFDDKECSFVLKTLTADEKRRIFVAFIRYELICKIYGPRTGANVPVGGIHPPCCHSRMQQLDGDIGQKFDTMIEYHWKLDHLDMSSDFGDNDNDIITDYTFEQSAPDPFRYWDWHVLSRYDHQTQTPRESSLLACVREYVLTCYGAVISEVLKAPIPKWWETQIFENAPKLRARRFWDAPNGWTKCTDWGDLGELGDGWSDVPFSFMASCGFDLLTNTLLSSIIDFRELVLQLCRQLVHDLPYCESTCVHRIVRYGEDMYQSMLGDEWYPHDLLRLYRQRAWVLFDSPRPGNLRLPTVAEYCSIHTSHNLNPRDEVVTEHWDELICHAGGYAAYPALQTRLVRCWAWHDGNRHVV</sequence>
<evidence type="ECO:0008006" key="3">
    <source>
        <dbReference type="Google" id="ProtNLM"/>
    </source>
</evidence>
<evidence type="ECO:0000313" key="1">
    <source>
        <dbReference type="EMBL" id="CAG9992787.1"/>
    </source>
</evidence>
<dbReference type="AlphaFoldDB" id="A0A9N9Y686"/>
<comment type="caution">
    <text evidence="1">The sequence shown here is derived from an EMBL/GenBank/DDBJ whole genome shotgun (WGS) entry which is preliminary data.</text>
</comment>
<name>A0A9N9Y686_9HYPO</name>
<organism evidence="1 2">
    <name type="scientific">Clonostachys byssicola</name>
    <dbReference type="NCBI Taxonomy" id="160290"/>
    <lineage>
        <taxon>Eukaryota</taxon>
        <taxon>Fungi</taxon>
        <taxon>Dikarya</taxon>
        <taxon>Ascomycota</taxon>
        <taxon>Pezizomycotina</taxon>
        <taxon>Sordariomycetes</taxon>
        <taxon>Hypocreomycetidae</taxon>
        <taxon>Hypocreales</taxon>
        <taxon>Bionectriaceae</taxon>
        <taxon>Clonostachys</taxon>
    </lineage>
</organism>
<gene>
    <name evidence="1" type="ORF">CBYS24578_00010979</name>
</gene>
<dbReference type="OrthoDB" id="5142657at2759"/>
<accession>A0A9N9Y686</accession>
<dbReference type="Proteomes" id="UP000754883">
    <property type="component" value="Unassembled WGS sequence"/>
</dbReference>